<keyword evidence="2" id="KW-1185">Reference proteome</keyword>
<organism evidence="1 2">
    <name type="scientific">Streptomyces polyasparticus</name>
    <dbReference type="NCBI Taxonomy" id="2767826"/>
    <lineage>
        <taxon>Bacteria</taxon>
        <taxon>Bacillati</taxon>
        <taxon>Actinomycetota</taxon>
        <taxon>Actinomycetes</taxon>
        <taxon>Kitasatosporales</taxon>
        <taxon>Streptomycetaceae</taxon>
        <taxon>Streptomyces</taxon>
    </lineage>
</organism>
<gene>
    <name evidence="1" type="ORF">H9Y04_09765</name>
</gene>
<dbReference type="RefSeq" id="WP_187813342.1">
    <property type="nucleotide sequence ID" value="NZ_JACTVJ010000005.1"/>
</dbReference>
<protein>
    <submittedName>
        <fullName evidence="1">Uncharacterized protein</fullName>
    </submittedName>
</protein>
<proteinExistence type="predicted"/>
<dbReference type="EMBL" id="JACTVJ010000005">
    <property type="protein sequence ID" value="MBC9712858.1"/>
    <property type="molecule type" value="Genomic_DNA"/>
</dbReference>
<name>A0ABR7SEY5_9ACTN</name>
<sequence>MAQDYGPDKKPWILNPVYANRTVRPHADGTPGRNAWFDSFRALQQA</sequence>
<evidence type="ECO:0000313" key="2">
    <source>
        <dbReference type="Proteomes" id="UP000642284"/>
    </source>
</evidence>
<comment type="caution">
    <text evidence="1">The sequence shown here is derived from an EMBL/GenBank/DDBJ whole genome shotgun (WGS) entry which is preliminary data.</text>
</comment>
<reference evidence="1 2" key="1">
    <citation type="submission" date="2020-08" db="EMBL/GenBank/DDBJ databases">
        <title>Genemic of Streptomyces polyaspartic.</title>
        <authorList>
            <person name="Liu W."/>
        </authorList>
    </citation>
    <scope>NUCLEOTIDE SEQUENCE [LARGE SCALE GENOMIC DNA]</scope>
    <source>
        <strain evidence="1 2">TRM66268-LWL</strain>
    </source>
</reference>
<evidence type="ECO:0000313" key="1">
    <source>
        <dbReference type="EMBL" id="MBC9712858.1"/>
    </source>
</evidence>
<dbReference type="Proteomes" id="UP000642284">
    <property type="component" value="Unassembled WGS sequence"/>
</dbReference>
<accession>A0ABR7SEY5</accession>